<keyword evidence="3" id="KW-1185">Reference proteome</keyword>
<sequence>MSSRTRLKGIRLARTMPMQRVGDLEVHYRERGQGSPLVLISGNWTTSLWWQPLMELLPPGLRAIAYDLRGRGLTRGPVLPQSMPTHAGDLHGLLDALGLMRVHLIGHSLGSAVAMQLALEHPERVHTLTVLAPAWVEGMPAAYNLPAHQLSLHDNRDYFAAAMRGMAPGAPDDALWQQLLDEGHQQHRDASLATIQALVDWAPGERLKALHTLPSLVVSGETDPLSTVDMGKRCASLLGARHHVMKGVGHSPNLETPRDFLEVWREFAAEQ</sequence>
<dbReference type="EMBL" id="QUMU01000002">
    <property type="protein sequence ID" value="REG36423.1"/>
    <property type="molecule type" value="Genomic_DNA"/>
</dbReference>
<dbReference type="Proteomes" id="UP000256345">
    <property type="component" value="Unassembled WGS sequence"/>
</dbReference>
<name>A0ABX9K9V4_9BACT</name>
<dbReference type="PANTHER" id="PTHR43433:SF5">
    <property type="entry name" value="AB HYDROLASE-1 DOMAIN-CONTAINING PROTEIN"/>
    <property type="match status" value="1"/>
</dbReference>
<organism evidence="2 3">
    <name type="scientific">Archangium gephyra</name>
    <dbReference type="NCBI Taxonomy" id="48"/>
    <lineage>
        <taxon>Bacteria</taxon>
        <taxon>Pseudomonadati</taxon>
        <taxon>Myxococcota</taxon>
        <taxon>Myxococcia</taxon>
        <taxon>Myxococcales</taxon>
        <taxon>Cystobacterineae</taxon>
        <taxon>Archangiaceae</taxon>
        <taxon>Archangium</taxon>
    </lineage>
</organism>
<dbReference type="RefSeq" id="WP_211276568.1">
    <property type="nucleotide sequence ID" value="NZ_CP011509.1"/>
</dbReference>
<dbReference type="InterPro" id="IPR050471">
    <property type="entry name" value="AB_hydrolase"/>
</dbReference>
<protein>
    <submittedName>
        <fullName evidence="2">Pimeloyl-ACP methyl ester carboxylesterase</fullName>
    </submittedName>
</protein>
<accession>A0ABX9K9V4</accession>
<evidence type="ECO:0000313" key="2">
    <source>
        <dbReference type="EMBL" id="REG36423.1"/>
    </source>
</evidence>
<reference evidence="2 3" key="1">
    <citation type="submission" date="2018-08" db="EMBL/GenBank/DDBJ databases">
        <title>Genomic Encyclopedia of Archaeal and Bacterial Type Strains, Phase II (KMG-II): from individual species to whole genera.</title>
        <authorList>
            <person name="Goeker M."/>
        </authorList>
    </citation>
    <scope>NUCLEOTIDE SEQUENCE [LARGE SCALE GENOMIC DNA]</scope>
    <source>
        <strain evidence="2 3">DSM 2261</strain>
    </source>
</reference>
<dbReference type="PRINTS" id="PR00111">
    <property type="entry name" value="ABHYDROLASE"/>
</dbReference>
<dbReference type="SUPFAM" id="SSF53474">
    <property type="entry name" value="alpha/beta-Hydrolases"/>
    <property type="match status" value="1"/>
</dbReference>
<dbReference type="Gene3D" id="3.40.50.1820">
    <property type="entry name" value="alpha/beta hydrolase"/>
    <property type="match status" value="1"/>
</dbReference>
<dbReference type="Pfam" id="PF12697">
    <property type="entry name" value="Abhydrolase_6"/>
    <property type="match status" value="1"/>
</dbReference>
<dbReference type="InterPro" id="IPR029058">
    <property type="entry name" value="AB_hydrolase_fold"/>
</dbReference>
<dbReference type="InterPro" id="IPR000073">
    <property type="entry name" value="AB_hydrolase_1"/>
</dbReference>
<dbReference type="PANTHER" id="PTHR43433">
    <property type="entry name" value="HYDROLASE, ALPHA/BETA FOLD FAMILY PROTEIN"/>
    <property type="match status" value="1"/>
</dbReference>
<evidence type="ECO:0000313" key="3">
    <source>
        <dbReference type="Proteomes" id="UP000256345"/>
    </source>
</evidence>
<comment type="caution">
    <text evidence="2">The sequence shown here is derived from an EMBL/GenBank/DDBJ whole genome shotgun (WGS) entry which is preliminary data.</text>
</comment>
<evidence type="ECO:0000259" key="1">
    <source>
        <dbReference type="Pfam" id="PF12697"/>
    </source>
</evidence>
<proteinExistence type="predicted"/>
<feature type="domain" description="AB hydrolase-1" evidence="1">
    <location>
        <begin position="37"/>
        <end position="262"/>
    </location>
</feature>
<gene>
    <name evidence="2" type="ORF">ATI61_102800</name>
</gene>